<protein>
    <submittedName>
        <fullName evidence="2">Uncharacterized protein</fullName>
    </submittedName>
</protein>
<dbReference type="AlphaFoldDB" id="X1DVW5"/>
<name>X1DVW5_9ZZZZ</name>
<evidence type="ECO:0000313" key="2">
    <source>
        <dbReference type="EMBL" id="GAH25176.1"/>
    </source>
</evidence>
<accession>X1DVW5</accession>
<organism evidence="2">
    <name type="scientific">marine sediment metagenome</name>
    <dbReference type="NCBI Taxonomy" id="412755"/>
    <lineage>
        <taxon>unclassified sequences</taxon>
        <taxon>metagenomes</taxon>
        <taxon>ecological metagenomes</taxon>
    </lineage>
</organism>
<keyword evidence="1" id="KW-0472">Membrane</keyword>
<comment type="caution">
    <text evidence="2">The sequence shown here is derived from an EMBL/GenBank/DDBJ whole genome shotgun (WGS) entry which is preliminary data.</text>
</comment>
<keyword evidence="1" id="KW-1133">Transmembrane helix</keyword>
<reference evidence="2" key="1">
    <citation type="journal article" date="2014" name="Front. Microbiol.">
        <title>High frequency of phylogenetically diverse reductive dehalogenase-homologous genes in deep subseafloor sedimentary metagenomes.</title>
        <authorList>
            <person name="Kawai M."/>
            <person name="Futagami T."/>
            <person name="Toyoda A."/>
            <person name="Takaki Y."/>
            <person name="Nishi S."/>
            <person name="Hori S."/>
            <person name="Arai W."/>
            <person name="Tsubouchi T."/>
            <person name="Morono Y."/>
            <person name="Uchiyama I."/>
            <person name="Ito T."/>
            <person name="Fujiyama A."/>
            <person name="Inagaki F."/>
            <person name="Takami H."/>
        </authorList>
    </citation>
    <scope>NUCLEOTIDE SEQUENCE</scope>
    <source>
        <strain evidence="2">Expedition CK06-06</strain>
    </source>
</reference>
<sequence>MNNYHSKSKEEIFHELETSEKGLSQKQAQEMSVGTIVTIVLLMTVLILGLVLVRTIFKGSIENIESIDEAVKNEITKLFSEDDTRKVVIYPSSREISLKKGESGGFGFSIRNIEGGPPGSFSYAVDGYDIPDNCIISMKEANDFIILGKESGPGGDIEIPSLDTLENPILVKFVIPETASLCHIRYVLNVWKDGVSYLPVNSVSIDLEIK</sequence>
<feature type="transmembrane region" description="Helical" evidence="1">
    <location>
        <begin position="31"/>
        <end position="53"/>
    </location>
</feature>
<dbReference type="EMBL" id="BARU01000806">
    <property type="protein sequence ID" value="GAH25176.1"/>
    <property type="molecule type" value="Genomic_DNA"/>
</dbReference>
<evidence type="ECO:0000256" key="1">
    <source>
        <dbReference type="SAM" id="Phobius"/>
    </source>
</evidence>
<keyword evidence="1" id="KW-0812">Transmembrane</keyword>
<gene>
    <name evidence="2" type="ORF">S03H2_02420</name>
</gene>
<proteinExistence type="predicted"/>